<dbReference type="EMBL" id="JADIMM010000070">
    <property type="protein sequence ID" value="MBO8457543.1"/>
    <property type="molecule type" value="Genomic_DNA"/>
</dbReference>
<dbReference type="SUPFAM" id="SSF160527">
    <property type="entry name" value="V-type ATPase subunit E-like"/>
    <property type="match status" value="1"/>
</dbReference>
<dbReference type="Gene3D" id="1.20.5.2950">
    <property type="match status" value="1"/>
</dbReference>
<sequence>MDIQLQELIDKIKKDGVGEAEKKAAEILAEAEKKAQGIISDAETKAASILSSAKLETERMEKSSIDAIKQAGRNILISFRDGVAAQLSAVINRETAKAYDGGMLKTLIPETVKNWVSNGNAEDISVLLSPKDLETLEAGFKAALKDEISRGLVIKSDDSIDSGFKIGVDNGAAYYDFSSEAVAQMFAAYLNPKTALIMKEAAGQWSDK</sequence>
<name>A0A9D9HPP2_9SPIR</name>
<comment type="caution">
    <text evidence="1">The sequence shown here is derived from an EMBL/GenBank/DDBJ whole genome shotgun (WGS) entry which is preliminary data.</text>
</comment>
<reference evidence="1" key="1">
    <citation type="submission" date="2020-10" db="EMBL/GenBank/DDBJ databases">
        <authorList>
            <person name="Gilroy R."/>
        </authorList>
    </citation>
    <scope>NUCLEOTIDE SEQUENCE</scope>
    <source>
        <strain evidence="1">10532</strain>
    </source>
</reference>
<accession>A0A9D9HPP2</accession>
<evidence type="ECO:0000313" key="2">
    <source>
        <dbReference type="Proteomes" id="UP000823638"/>
    </source>
</evidence>
<dbReference type="Proteomes" id="UP000823638">
    <property type="component" value="Unassembled WGS sequence"/>
</dbReference>
<reference evidence="1" key="2">
    <citation type="journal article" date="2021" name="PeerJ">
        <title>Extensive microbial diversity within the chicken gut microbiome revealed by metagenomics and culture.</title>
        <authorList>
            <person name="Gilroy R."/>
            <person name="Ravi A."/>
            <person name="Getino M."/>
            <person name="Pursley I."/>
            <person name="Horton D.L."/>
            <person name="Alikhan N.F."/>
            <person name="Baker D."/>
            <person name="Gharbi K."/>
            <person name="Hall N."/>
            <person name="Watson M."/>
            <person name="Adriaenssens E.M."/>
            <person name="Foster-Nyarko E."/>
            <person name="Jarju S."/>
            <person name="Secka A."/>
            <person name="Antonio M."/>
            <person name="Oren A."/>
            <person name="Chaudhuri R.R."/>
            <person name="La Ragione R."/>
            <person name="Hildebrand F."/>
            <person name="Pallen M.J."/>
        </authorList>
    </citation>
    <scope>NUCLEOTIDE SEQUENCE</scope>
    <source>
        <strain evidence="1">10532</strain>
    </source>
</reference>
<gene>
    <name evidence="1" type="ORF">IAA81_04860</name>
</gene>
<organism evidence="1 2">
    <name type="scientific">Candidatus Gallitreponema excrementavium</name>
    <dbReference type="NCBI Taxonomy" id="2840840"/>
    <lineage>
        <taxon>Bacteria</taxon>
        <taxon>Pseudomonadati</taxon>
        <taxon>Spirochaetota</taxon>
        <taxon>Spirochaetia</taxon>
        <taxon>Spirochaetales</taxon>
        <taxon>Candidatus Gallitreponema</taxon>
    </lineage>
</organism>
<evidence type="ECO:0000313" key="1">
    <source>
        <dbReference type="EMBL" id="MBO8457543.1"/>
    </source>
</evidence>
<protein>
    <submittedName>
        <fullName evidence="1">V-type ATP synthase subunit E</fullName>
    </submittedName>
</protein>
<proteinExistence type="predicted"/>
<dbReference type="AlphaFoldDB" id="A0A9D9HPP2"/>